<organism evidence="1 2">
    <name type="scientific">Tuber aestivum</name>
    <name type="common">summer truffle</name>
    <dbReference type="NCBI Taxonomy" id="59557"/>
    <lineage>
        <taxon>Eukaryota</taxon>
        <taxon>Fungi</taxon>
        <taxon>Dikarya</taxon>
        <taxon>Ascomycota</taxon>
        <taxon>Pezizomycotina</taxon>
        <taxon>Pezizomycetes</taxon>
        <taxon>Pezizales</taxon>
        <taxon>Tuberaceae</taxon>
        <taxon>Tuber</taxon>
    </lineage>
</organism>
<sequence>MAVGVHVPLRFLRAAIKQGVSVLKQRIPTVNSQQTSRALEPVYARIPTRGSRLPYGQRVKVAQRWYSTSVDRVLCEAGFKNVAPTVAKGPVRHAVGRLTTTTPFASTLRPKLVGGAFPRSSGGYSLGGSARYFSHTPTAPAQVVSQVVAAMRVLATKGKMEGLNYGTDGRAAVRARLAARLADENAPGTHIDFYLSPTLTCLSPLNARQNSLEDEGFMESLGADFGAMLGGLTAIYSDIKKLSQLGDLPVTLAGPAGDIVRVHFKGRSGADVEAICNELGIRRGVVFEEERFAIGLLAPEYGEPPGSWRDMMSESPPASSTYSEDGLEEILSEAESYGASDYFDIDADVSFGTPTPDGSVVGVYDGPEDVYRFLENFIEHRGGRDGYSTY</sequence>
<dbReference type="AlphaFoldDB" id="A0A292Q2B1"/>
<accession>A0A292Q2B1</accession>
<dbReference type="Proteomes" id="UP001412239">
    <property type="component" value="Unassembled WGS sequence"/>
</dbReference>
<gene>
    <name evidence="1" type="ORF">GSTUAT00001983001</name>
</gene>
<dbReference type="PANTHER" id="PTHR42342:SF1">
    <property type="entry name" value="STATIONARY PHASE PROTEIN 5"/>
    <property type="match status" value="1"/>
</dbReference>
<dbReference type="EMBL" id="LN890965">
    <property type="protein sequence ID" value="CUS13946.1"/>
    <property type="molecule type" value="Genomic_DNA"/>
</dbReference>
<dbReference type="PANTHER" id="PTHR42342">
    <property type="entry name" value="STATIONARY PHASE PROTEIN 5"/>
    <property type="match status" value="1"/>
</dbReference>
<evidence type="ECO:0008006" key="3">
    <source>
        <dbReference type="Google" id="ProtNLM"/>
    </source>
</evidence>
<keyword evidence="2" id="KW-1185">Reference proteome</keyword>
<name>A0A292Q2B1_9PEZI</name>
<protein>
    <recommendedName>
        <fullName evidence="3">Casein kinase II beta 2 subunit</fullName>
    </recommendedName>
</protein>
<dbReference type="GO" id="GO:0070628">
    <property type="term" value="F:proteasome binding"/>
    <property type="evidence" value="ECO:0007669"/>
    <property type="project" value="InterPro"/>
</dbReference>
<dbReference type="InterPro" id="IPR038816">
    <property type="entry name" value="Stationary_phase_5"/>
</dbReference>
<dbReference type="GO" id="GO:0043248">
    <property type="term" value="P:proteasome assembly"/>
    <property type="evidence" value="ECO:0007669"/>
    <property type="project" value="TreeGrafter"/>
</dbReference>
<reference evidence="1" key="1">
    <citation type="submission" date="2015-10" db="EMBL/GenBank/DDBJ databases">
        <authorList>
            <person name="Regsiter A."/>
            <person name="william w."/>
        </authorList>
    </citation>
    <scope>NUCLEOTIDE SEQUENCE</scope>
    <source>
        <strain evidence="1">Montdore</strain>
    </source>
</reference>
<evidence type="ECO:0000313" key="1">
    <source>
        <dbReference type="EMBL" id="CUS13946.1"/>
    </source>
</evidence>
<evidence type="ECO:0000313" key="2">
    <source>
        <dbReference type="Proteomes" id="UP001412239"/>
    </source>
</evidence>
<proteinExistence type="predicted"/>
<feature type="non-terminal residue" evidence="1">
    <location>
        <position position="1"/>
    </location>
</feature>